<dbReference type="InterPro" id="IPR001394">
    <property type="entry name" value="Peptidase_C19_UCH"/>
</dbReference>
<evidence type="ECO:0000256" key="2">
    <source>
        <dbReference type="ARBA" id="ARBA00009085"/>
    </source>
</evidence>
<evidence type="ECO:0000256" key="6">
    <source>
        <dbReference type="ARBA" id="ARBA00022807"/>
    </source>
</evidence>
<comment type="catalytic activity">
    <reaction evidence="1 7">
        <text>Thiol-dependent hydrolysis of ester, thioester, amide, peptide and isopeptide bonds formed by the C-terminal Gly of ubiquitin (a 76-residue protein attached to proteins as an intracellular targeting signal).</text>
        <dbReference type="EC" id="3.4.19.12"/>
    </reaction>
</comment>
<reference evidence="10 11" key="1">
    <citation type="submission" date="2009-11" db="EMBL/GenBank/DDBJ databases">
        <title>Annotation of Allomyces macrogynus ATCC 38327.</title>
        <authorList>
            <consortium name="The Broad Institute Genome Sequencing Platform"/>
            <person name="Russ C."/>
            <person name="Cuomo C."/>
            <person name="Burger G."/>
            <person name="Gray M.W."/>
            <person name="Holland P.W.H."/>
            <person name="King N."/>
            <person name="Lang F.B.F."/>
            <person name="Roger A.J."/>
            <person name="Ruiz-Trillo I."/>
            <person name="Young S.K."/>
            <person name="Zeng Q."/>
            <person name="Gargeya S."/>
            <person name="Fitzgerald M."/>
            <person name="Haas B."/>
            <person name="Abouelleil A."/>
            <person name="Alvarado L."/>
            <person name="Arachchi H.M."/>
            <person name="Berlin A."/>
            <person name="Chapman S.B."/>
            <person name="Gearin G."/>
            <person name="Goldberg J."/>
            <person name="Griggs A."/>
            <person name="Gujja S."/>
            <person name="Hansen M."/>
            <person name="Heiman D."/>
            <person name="Howarth C."/>
            <person name="Larimer J."/>
            <person name="Lui A."/>
            <person name="MacDonald P.J.P."/>
            <person name="McCowen C."/>
            <person name="Montmayeur A."/>
            <person name="Murphy C."/>
            <person name="Neiman D."/>
            <person name="Pearson M."/>
            <person name="Priest M."/>
            <person name="Roberts A."/>
            <person name="Saif S."/>
            <person name="Shea T."/>
            <person name="Sisk P."/>
            <person name="Stolte C."/>
            <person name="Sykes S."/>
            <person name="Wortman J."/>
            <person name="Nusbaum C."/>
            <person name="Birren B."/>
        </authorList>
    </citation>
    <scope>NUCLEOTIDE SEQUENCE [LARGE SCALE GENOMIC DNA]</scope>
    <source>
        <strain evidence="10 11">ATCC 38327</strain>
    </source>
</reference>
<dbReference type="InterPro" id="IPR050185">
    <property type="entry name" value="Ub_carboxyl-term_hydrolase"/>
</dbReference>
<reference evidence="11" key="2">
    <citation type="submission" date="2009-11" db="EMBL/GenBank/DDBJ databases">
        <title>The Genome Sequence of Allomyces macrogynus strain ATCC 38327.</title>
        <authorList>
            <consortium name="The Broad Institute Genome Sequencing Platform"/>
            <person name="Russ C."/>
            <person name="Cuomo C."/>
            <person name="Shea T."/>
            <person name="Young S.K."/>
            <person name="Zeng Q."/>
            <person name="Koehrsen M."/>
            <person name="Haas B."/>
            <person name="Borodovsky M."/>
            <person name="Guigo R."/>
            <person name="Alvarado L."/>
            <person name="Berlin A."/>
            <person name="Borenstein D."/>
            <person name="Chen Z."/>
            <person name="Engels R."/>
            <person name="Freedman E."/>
            <person name="Gellesch M."/>
            <person name="Goldberg J."/>
            <person name="Griggs A."/>
            <person name="Gujja S."/>
            <person name="Heiman D."/>
            <person name="Hepburn T."/>
            <person name="Howarth C."/>
            <person name="Jen D."/>
            <person name="Larson L."/>
            <person name="Lewis B."/>
            <person name="Mehta T."/>
            <person name="Park D."/>
            <person name="Pearson M."/>
            <person name="Roberts A."/>
            <person name="Saif S."/>
            <person name="Shenoy N."/>
            <person name="Sisk P."/>
            <person name="Stolte C."/>
            <person name="Sykes S."/>
            <person name="Walk T."/>
            <person name="White J."/>
            <person name="Yandava C."/>
            <person name="Burger G."/>
            <person name="Gray M.W."/>
            <person name="Holland P.W.H."/>
            <person name="King N."/>
            <person name="Lang F.B.F."/>
            <person name="Roger A.J."/>
            <person name="Ruiz-Trillo I."/>
            <person name="Lander E."/>
            <person name="Nusbaum C."/>
        </authorList>
    </citation>
    <scope>NUCLEOTIDE SEQUENCE [LARGE SCALE GENOMIC DNA]</scope>
    <source>
        <strain evidence="11">ATCC 38327</strain>
    </source>
</reference>
<dbReference type="PANTHER" id="PTHR21646:SF24">
    <property type="entry name" value="UBIQUITIN CARBOXYL-TERMINAL HYDROLASE"/>
    <property type="match status" value="1"/>
</dbReference>
<keyword evidence="4 7" id="KW-0833">Ubl conjugation pathway</keyword>
<dbReference type="Pfam" id="PF00443">
    <property type="entry name" value="UCH"/>
    <property type="match status" value="1"/>
</dbReference>
<accession>A0A0L0S8D5</accession>
<comment type="similarity">
    <text evidence="2 7">Belongs to the peptidase C19 family.</text>
</comment>
<dbReference type="Gene3D" id="3.90.70.10">
    <property type="entry name" value="Cysteine proteinases"/>
    <property type="match status" value="1"/>
</dbReference>
<evidence type="ECO:0000256" key="5">
    <source>
        <dbReference type="ARBA" id="ARBA00022801"/>
    </source>
</evidence>
<feature type="region of interest" description="Disordered" evidence="8">
    <location>
        <begin position="1"/>
        <end position="94"/>
    </location>
</feature>
<keyword evidence="11" id="KW-1185">Reference proteome</keyword>
<dbReference type="GO" id="GO:0016579">
    <property type="term" value="P:protein deubiquitination"/>
    <property type="evidence" value="ECO:0007669"/>
    <property type="project" value="InterPro"/>
</dbReference>
<dbReference type="SUPFAM" id="SSF54001">
    <property type="entry name" value="Cysteine proteinases"/>
    <property type="match status" value="1"/>
</dbReference>
<protein>
    <recommendedName>
        <fullName evidence="7">Ubiquitin carboxyl-terminal hydrolase</fullName>
        <ecNumber evidence="7">3.4.19.12</ecNumber>
    </recommendedName>
</protein>
<dbReference type="InterPro" id="IPR028889">
    <property type="entry name" value="USP"/>
</dbReference>
<gene>
    <name evidence="10" type="ORF">AMAG_04396</name>
</gene>
<dbReference type="PROSITE" id="PS50235">
    <property type="entry name" value="USP_3"/>
    <property type="match status" value="1"/>
</dbReference>
<dbReference type="VEuPathDB" id="FungiDB:AMAG_04396"/>
<evidence type="ECO:0000256" key="1">
    <source>
        <dbReference type="ARBA" id="ARBA00000707"/>
    </source>
</evidence>
<dbReference type="OMA" id="ISQEMVC"/>
<dbReference type="EC" id="3.4.19.12" evidence="7"/>
<proteinExistence type="inferred from homology"/>
<evidence type="ECO:0000256" key="4">
    <source>
        <dbReference type="ARBA" id="ARBA00022786"/>
    </source>
</evidence>
<evidence type="ECO:0000313" key="11">
    <source>
        <dbReference type="Proteomes" id="UP000054350"/>
    </source>
</evidence>
<sequence>MPSSARPRPSAAPSTSWKMPPSAAAKAGSRRAKAPAAVASPQPSGAAAPAPRRLLSLSSAFSPPRASLRTAKGARPVAPPPPPPTTATHAPALRSPKLGRIAFSARSFVPSSARPTAPYLATPVSGTSASSTRPASALSTARLARHVPASSDATAAAAAIACARVTSAAVREPLARAVIMSPTVSLASLVTAPLPPIASGKDHALVVSPRTSHTPLSYLLGGHTAPVRESVVLTLDQLMRAPPPPPVNLEQYAGTGDMALIGLANIGNTCYMAAALQGLASVDVLANYLLGIEDADLNPYSDTKGQLALALASLLREMHAARGAVSPRAFKREVERWAPHFQGYDQQDAQEFLRFLLDGLATDLARVRYLAHFAVAERDEDALPPHLKACVAWAKYQHRSASAVGDLFAGQLQSTITCLACGQKSVTFDVFWDLSVPLVVRREPQEPGGGRNGLYGRPVLAPVALEDCLREFARDEELDPNEWYHCPRCQRRERSSKRLQVHRAPPVLVVHLKRFASLRAKLSVPVDFPVDHLDLSVAATAPVPATYKLVAVVQHYGSLAMGHYTATVRRSGDRWFKANDSTVLQVEPGNWATDAYVLFYQADPPWPPPPTPPLPPPLG</sequence>
<evidence type="ECO:0000256" key="8">
    <source>
        <dbReference type="SAM" id="MobiDB-lite"/>
    </source>
</evidence>
<feature type="compositionally biased region" description="Low complexity" evidence="8">
    <location>
        <begin position="1"/>
        <end position="27"/>
    </location>
</feature>
<dbReference type="GO" id="GO:0004843">
    <property type="term" value="F:cysteine-type deubiquitinase activity"/>
    <property type="evidence" value="ECO:0007669"/>
    <property type="project" value="UniProtKB-UniRule"/>
</dbReference>
<dbReference type="InterPro" id="IPR038765">
    <property type="entry name" value="Papain-like_cys_pep_sf"/>
</dbReference>
<name>A0A0L0S8D5_ALLM3</name>
<keyword evidence="5 7" id="KW-0378">Hydrolase</keyword>
<dbReference type="CDD" id="cd02674">
    <property type="entry name" value="Peptidase_C19R"/>
    <property type="match status" value="1"/>
</dbReference>
<dbReference type="InterPro" id="IPR018200">
    <property type="entry name" value="USP_CS"/>
</dbReference>
<evidence type="ECO:0000313" key="10">
    <source>
        <dbReference type="EMBL" id="KNE58858.1"/>
    </source>
</evidence>
<keyword evidence="3 7" id="KW-0645">Protease</keyword>
<dbReference type="PROSITE" id="PS00973">
    <property type="entry name" value="USP_2"/>
    <property type="match status" value="1"/>
</dbReference>
<dbReference type="PROSITE" id="PS00972">
    <property type="entry name" value="USP_1"/>
    <property type="match status" value="1"/>
</dbReference>
<organism evidence="10 11">
    <name type="scientific">Allomyces macrogynus (strain ATCC 38327)</name>
    <name type="common">Allomyces javanicus var. macrogynus</name>
    <dbReference type="NCBI Taxonomy" id="578462"/>
    <lineage>
        <taxon>Eukaryota</taxon>
        <taxon>Fungi</taxon>
        <taxon>Fungi incertae sedis</taxon>
        <taxon>Blastocladiomycota</taxon>
        <taxon>Blastocladiomycetes</taxon>
        <taxon>Blastocladiales</taxon>
        <taxon>Blastocladiaceae</taxon>
        <taxon>Allomyces</taxon>
    </lineage>
</organism>
<dbReference type="GO" id="GO:0006508">
    <property type="term" value="P:proteolysis"/>
    <property type="evidence" value="ECO:0007669"/>
    <property type="project" value="UniProtKB-KW"/>
</dbReference>
<dbReference type="OrthoDB" id="292964at2759"/>
<dbReference type="eggNOG" id="KOG1868">
    <property type="taxonomic scope" value="Eukaryota"/>
</dbReference>
<evidence type="ECO:0000259" key="9">
    <source>
        <dbReference type="PROSITE" id="PS50235"/>
    </source>
</evidence>
<evidence type="ECO:0000256" key="3">
    <source>
        <dbReference type="ARBA" id="ARBA00022670"/>
    </source>
</evidence>
<feature type="domain" description="USP" evidence="9">
    <location>
        <begin position="261"/>
        <end position="603"/>
    </location>
</feature>
<feature type="compositionally biased region" description="Low complexity" evidence="8">
    <location>
        <begin position="34"/>
        <end position="69"/>
    </location>
</feature>
<dbReference type="AlphaFoldDB" id="A0A0L0S8D5"/>
<dbReference type="PANTHER" id="PTHR21646">
    <property type="entry name" value="UBIQUITIN CARBOXYL-TERMINAL HYDROLASE"/>
    <property type="match status" value="1"/>
</dbReference>
<dbReference type="STRING" id="578462.A0A0L0S8D5"/>
<evidence type="ECO:0000256" key="7">
    <source>
        <dbReference type="RuleBase" id="RU366025"/>
    </source>
</evidence>
<dbReference type="Proteomes" id="UP000054350">
    <property type="component" value="Unassembled WGS sequence"/>
</dbReference>
<keyword evidence="6 7" id="KW-0788">Thiol protease</keyword>
<dbReference type="EMBL" id="GG745333">
    <property type="protein sequence ID" value="KNE58858.1"/>
    <property type="molecule type" value="Genomic_DNA"/>
</dbReference>